<evidence type="ECO:0000313" key="3">
    <source>
        <dbReference type="Proteomes" id="UP000223606"/>
    </source>
</evidence>
<evidence type="ECO:0000313" key="2">
    <source>
        <dbReference type="EMBL" id="SON56376.1"/>
    </source>
</evidence>
<evidence type="ECO:0000256" key="1">
    <source>
        <dbReference type="SAM" id="SignalP"/>
    </source>
</evidence>
<feature type="chain" id="PRO_5013197532" evidence="1">
    <location>
        <begin position="30"/>
        <end position="163"/>
    </location>
</feature>
<sequence>MAVPALGKTFASVFAALIAVAGFALPARADVDGPAAAAINDQLEKTILQCFSMGEEKPCKMSELFLNGSVFYGDYSGDGVDDAVAFLYMQNAGGGNSFDINIWAFKGAAGGFAFDREVQDVFGTEPRNAKFSKGKLAITTTMPKPGDPRCCPTGKKTWTIGLK</sequence>
<dbReference type="KEGG" id="hdi:HDIA_2835"/>
<keyword evidence="1" id="KW-0732">Signal</keyword>
<dbReference type="EMBL" id="LT960614">
    <property type="protein sequence ID" value="SON56376.1"/>
    <property type="molecule type" value="Genomic_DNA"/>
</dbReference>
<feature type="signal peptide" evidence="1">
    <location>
        <begin position="1"/>
        <end position="29"/>
    </location>
</feature>
<keyword evidence="3" id="KW-1185">Reference proteome</keyword>
<protein>
    <submittedName>
        <fullName evidence="2">Uncharacterized protein</fullName>
    </submittedName>
</protein>
<gene>
    <name evidence="2" type="ORF">HDIA_2835</name>
</gene>
<dbReference type="RefSeq" id="WP_099556763.1">
    <property type="nucleotide sequence ID" value="NZ_LT960614.1"/>
</dbReference>
<name>A0A2C9D7X3_9HYPH</name>
<organism evidence="2 3">
    <name type="scientific">Hartmannibacter diazotrophicus</name>
    <dbReference type="NCBI Taxonomy" id="1482074"/>
    <lineage>
        <taxon>Bacteria</taxon>
        <taxon>Pseudomonadati</taxon>
        <taxon>Pseudomonadota</taxon>
        <taxon>Alphaproteobacteria</taxon>
        <taxon>Hyphomicrobiales</taxon>
        <taxon>Pleomorphomonadaceae</taxon>
        <taxon>Hartmannibacter</taxon>
    </lineage>
</organism>
<proteinExistence type="predicted"/>
<dbReference type="AlphaFoldDB" id="A0A2C9D7X3"/>
<accession>A0A2C9D7X3</accession>
<reference evidence="3" key="1">
    <citation type="submission" date="2017-09" db="EMBL/GenBank/DDBJ databases">
        <title>Genome sequence of Nannocystis excedens DSM 71.</title>
        <authorList>
            <person name="Blom J."/>
        </authorList>
    </citation>
    <scope>NUCLEOTIDE SEQUENCE [LARGE SCALE GENOMIC DNA]</scope>
    <source>
        <strain evidence="3">type strain: E19</strain>
    </source>
</reference>
<dbReference type="OrthoDB" id="7724906at2"/>
<dbReference type="Proteomes" id="UP000223606">
    <property type="component" value="Chromosome 1"/>
</dbReference>